<feature type="transmembrane region" description="Helical" evidence="7">
    <location>
        <begin position="40"/>
        <end position="60"/>
    </location>
</feature>
<keyword evidence="3 7" id="KW-1133">Transmembrane helix</keyword>
<evidence type="ECO:0000256" key="2">
    <source>
        <dbReference type="ARBA" id="ARBA00022692"/>
    </source>
</evidence>
<reference evidence="9 10" key="1">
    <citation type="journal article" date="2019" name="Int. J. Syst. Evol. Microbiol.">
        <title>The Global Catalogue of Microorganisms (GCM) 10K type strain sequencing project: providing services to taxonomists for standard genome sequencing and annotation.</title>
        <authorList>
            <consortium name="The Broad Institute Genomics Platform"/>
            <consortium name="The Broad Institute Genome Sequencing Center for Infectious Disease"/>
            <person name="Wu L."/>
            <person name="Ma J."/>
        </authorList>
    </citation>
    <scope>NUCLEOTIDE SEQUENCE [LARGE SCALE GENOMIC DNA]</scope>
    <source>
        <strain evidence="9 10">JCM 9383</strain>
    </source>
</reference>
<dbReference type="EMBL" id="BAAAUX010000016">
    <property type="protein sequence ID" value="GAA2802581.1"/>
    <property type="molecule type" value="Genomic_DNA"/>
</dbReference>
<dbReference type="Pfam" id="PF02618">
    <property type="entry name" value="YceG"/>
    <property type="match status" value="1"/>
</dbReference>
<evidence type="ECO:0000313" key="10">
    <source>
        <dbReference type="Proteomes" id="UP001500979"/>
    </source>
</evidence>
<organism evidence="9 10">
    <name type="scientific">Saccharopolyspora taberi</name>
    <dbReference type="NCBI Taxonomy" id="60895"/>
    <lineage>
        <taxon>Bacteria</taxon>
        <taxon>Bacillati</taxon>
        <taxon>Actinomycetota</taxon>
        <taxon>Actinomycetes</taxon>
        <taxon>Pseudonocardiales</taxon>
        <taxon>Pseudonocardiaceae</taxon>
        <taxon>Saccharopolyspora</taxon>
    </lineage>
</organism>
<keyword evidence="4 7" id="KW-0472">Membrane</keyword>
<evidence type="ECO:0000256" key="6">
    <source>
        <dbReference type="ARBA" id="ARBA00023316"/>
    </source>
</evidence>
<proteinExistence type="inferred from homology"/>
<gene>
    <name evidence="7" type="primary">mltG</name>
    <name evidence="9" type="ORF">GCM10010470_42070</name>
</gene>
<protein>
    <recommendedName>
        <fullName evidence="7">Endolytic murein transglycosylase</fullName>
        <ecNumber evidence="7">4.2.2.29</ecNumber>
    </recommendedName>
    <alternativeName>
        <fullName evidence="7">Peptidoglycan lytic transglycosylase</fullName>
    </alternativeName>
    <alternativeName>
        <fullName evidence="7">Peptidoglycan polymerization terminase</fullName>
    </alternativeName>
</protein>
<keyword evidence="5 7" id="KW-0456">Lyase</keyword>
<sequence>MSDDLGLFADDSGEPPRPSGRRQAREERDRFRRRRRRRTVTALAGLFVLLLVGGGVVYGASQFLQIGRFEDYPGPGTGEAVVEVKAGDTVSAIGSSLKQADVVASTKAFVKAAENNRQINGIQPGFYLMKQKMSGQGAVAHILSPAAKTGRVEIRGGQRLEDQLTPDGGHSPGILTKLADATCAGAGSNQCTTPEQMHEVAATADLASLGVPEWAIEGASKAEPKRRLEGLLMPGIYDVKPGEKPDEVLRQVITRSAALLEAAGLPQAAEGTGHSPYEVLIIASLVQSEGIEGDFPKVSRVIYNRLTHPVIKLGLDSTINYPLDKPVLLTKPEDRKRPGPYNTYENYGLPPTPISTVSKEAVAAAEKPAEGTWKYFVKCYPDGTSCFANNQQEHDAYIEEARKRGAF</sequence>
<comment type="subcellular location">
    <subcellularLocation>
        <location evidence="7">Cell membrane</location>
        <topology evidence="7">Single-pass membrane protein</topology>
    </subcellularLocation>
</comment>
<evidence type="ECO:0000256" key="1">
    <source>
        <dbReference type="ARBA" id="ARBA00022475"/>
    </source>
</evidence>
<name>A0ABN3VJF6_9PSEU</name>
<dbReference type="Gene3D" id="3.30.1490.480">
    <property type="entry name" value="Endolytic murein transglycosylase"/>
    <property type="match status" value="1"/>
</dbReference>
<keyword evidence="6 7" id="KW-0961">Cell wall biogenesis/degradation</keyword>
<dbReference type="InterPro" id="IPR003770">
    <property type="entry name" value="MLTG-like"/>
</dbReference>
<accession>A0ABN3VJF6</accession>
<dbReference type="PANTHER" id="PTHR30518:SF2">
    <property type="entry name" value="ENDOLYTIC MUREIN TRANSGLYCOSYLASE"/>
    <property type="match status" value="1"/>
</dbReference>
<keyword evidence="1 7" id="KW-1003">Cell membrane</keyword>
<keyword evidence="10" id="KW-1185">Reference proteome</keyword>
<evidence type="ECO:0000256" key="5">
    <source>
        <dbReference type="ARBA" id="ARBA00023239"/>
    </source>
</evidence>
<keyword evidence="2 7" id="KW-0812">Transmembrane</keyword>
<evidence type="ECO:0000256" key="3">
    <source>
        <dbReference type="ARBA" id="ARBA00022989"/>
    </source>
</evidence>
<dbReference type="EC" id="4.2.2.29" evidence="7"/>
<comment type="catalytic activity">
    <reaction evidence="7">
        <text>a peptidoglycan chain = a peptidoglycan chain with N-acetyl-1,6-anhydromuramyl-[peptide] at the reducing end + a peptidoglycan chain with N-acetylglucosamine at the non-reducing end.</text>
        <dbReference type="EC" id="4.2.2.29"/>
    </reaction>
</comment>
<comment type="function">
    <text evidence="7">Functions as a peptidoglycan terminase that cleaves nascent peptidoglycan strands endolytically to terminate their elongation.</text>
</comment>
<comment type="caution">
    <text evidence="9">The sequence shown here is derived from an EMBL/GenBank/DDBJ whole genome shotgun (WGS) entry which is preliminary data.</text>
</comment>
<comment type="similarity">
    <text evidence="7">Belongs to the transglycosylase MltG family.</text>
</comment>
<evidence type="ECO:0000256" key="7">
    <source>
        <dbReference type="HAMAP-Rule" id="MF_02065"/>
    </source>
</evidence>
<evidence type="ECO:0000313" key="9">
    <source>
        <dbReference type="EMBL" id="GAA2802581.1"/>
    </source>
</evidence>
<dbReference type="PANTHER" id="PTHR30518">
    <property type="entry name" value="ENDOLYTIC MUREIN TRANSGLYCOSYLASE"/>
    <property type="match status" value="1"/>
</dbReference>
<evidence type="ECO:0000256" key="4">
    <source>
        <dbReference type="ARBA" id="ARBA00023136"/>
    </source>
</evidence>
<dbReference type="NCBIfam" id="TIGR00247">
    <property type="entry name" value="endolytic transglycosylase MltG"/>
    <property type="match status" value="1"/>
</dbReference>
<dbReference type="Proteomes" id="UP001500979">
    <property type="component" value="Unassembled WGS sequence"/>
</dbReference>
<dbReference type="RefSeq" id="WP_344682224.1">
    <property type="nucleotide sequence ID" value="NZ_BAAAUX010000016.1"/>
</dbReference>
<feature type="site" description="Important for catalytic activity" evidence="7">
    <location>
        <position position="289"/>
    </location>
</feature>
<feature type="region of interest" description="Disordered" evidence="8">
    <location>
        <begin position="1"/>
        <end position="34"/>
    </location>
</feature>
<dbReference type="HAMAP" id="MF_02065">
    <property type="entry name" value="MltG"/>
    <property type="match status" value="1"/>
</dbReference>
<evidence type="ECO:0000256" key="8">
    <source>
        <dbReference type="SAM" id="MobiDB-lite"/>
    </source>
</evidence>